<dbReference type="SMART" id="SM00640">
    <property type="entry name" value="Glyco_32"/>
    <property type="match status" value="1"/>
</dbReference>
<comment type="subcellular location">
    <subcellularLocation>
        <location evidence="9">Cytoplasm</location>
    </subcellularLocation>
</comment>
<dbReference type="PANTHER" id="PTHR43101">
    <property type="entry name" value="BETA-FRUCTOSIDASE"/>
    <property type="match status" value="1"/>
</dbReference>
<dbReference type="Gene3D" id="2.60.120.560">
    <property type="entry name" value="Exo-inulinase, domain 1"/>
    <property type="match status" value="1"/>
</dbReference>
<dbReference type="GO" id="GO:0004564">
    <property type="term" value="F:beta-fructofuranosidase activity"/>
    <property type="evidence" value="ECO:0007669"/>
    <property type="project" value="UniProtKB-EC"/>
</dbReference>
<dbReference type="SUPFAM" id="SSF49899">
    <property type="entry name" value="Concanavalin A-like lectins/glucanases"/>
    <property type="match status" value="1"/>
</dbReference>
<dbReference type="UniPathway" id="UPA00238"/>
<keyword evidence="6 8" id="KW-0326">Glycosidase</keyword>
<dbReference type="Pfam" id="PF08244">
    <property type="entry name" value="Glyco_hydro_32C"/>
    <property type="match status" value="1"/>
</dbReference>
<evidence type="ECO:0000259" key="11">
    <source>
        <dbReference type="Pfam" id="PF08244"/>
    </source>
</evidence>
<evidence type="ECO:0000256" key="7">
    <source>
        <dbReference type="ARBA" id="ARBA00033367"/>
    </source>
</evidence>
<evidence type="ECO:0000256" key="6">
    <source>
        <dbReference type="ARBA" id="ARBA00023295"/>
    </source>
</evidence>
<comment type="pathway">
    <text evidence="1 9">Glycan biosynthesis; sucrose metabolism.</text>
</comment>
<dbReference type="PANTHER" id="PTHR43101:SF1">
    <property type="entry name" value="BETA-FRUCTOSIDASE"/>
    <property type="match status" value="1"/>
</dbReference>
<dbReference type="InterPro" id="IPR013320">
    <property type="entry name" value="ConA-like_dom_sf"/>
</dbReference>
<evidence type="ECO:0000256" key="5">
    <source>
        <dbReference type="ARBA" id="ARBA00022801"/>
    </source>
</evidence>
<dbReference type="OrthoDB" id="9759709at2"/>
<dbReference type="CDD" id="cd08996">
    <property type="entry name" value="GH32_FFase"/>
    <property type="match status" value="1"/>
</dbReference>
<evidence type="ECO:0000313" key="13">
    <source>
        <dbReference type="Proteomes" id="UP000012589"/>
    </source>
</evidence>
<reference evidence="12 13" key="1">
    <citation type="journal article" date="2014" name="Genome Announc.">
        <title>Draft genome sequences of the altered schaedler flora, a defined bacterial community from gnotobiotic mice.</title>
        <authorList>
            <person name="Wannemuehler M.J."/>
            <person name="Overstreet A.M."/>
            <person name="Ward D.V."/>
            <person name="Phillips G.J."/>
        </authorList>
    </citation>
    <scope>NUCLEOTIDE SEQUENCE [LARGE SCALE GENOMIC DNA]</scope>
    <source>
        <strain evidence="12 13">ASF492</strain>
    </source>
</reference>
<comment type="caution">
    <text evidence="12">The sequence shown here is derived from an EMBL/GenBank/DDBJ whole genome shotgun (WGS) entry which is preliminary data.</text>
</comment>
<proteinExistence type="inferred from homology"/>
<dbReference type="AlphaFoldDB" id="N2A7G0"/>
<dbReference type="InterPro" id="IPR001362">
    <property type="entry name" value="Glyco_hydro_32"/>
</dbReference>
<gene>
    <name evidence="12" type="ORF">C823_04082</name>
</gene>
<dbReference type="InterPro" id="IPR023296">
    <property type="entry name" value="Glyco_hydro_beta-prop_sf"/>
</dbReference>
<evidence type="ECO:0000256" key="2">
    <source>
        <dbReference type="ARBA" id="ARBA00009902"/>
    </source>
</evidence>
<dbReference type="InterPro" id="IPR013189">
    <property type="entry name" value="Glyco_hydro_32_C"/>
</dbReference>
<dbReference type="EC" id="3.2.1.26" evidence="3 8"/>
<evidence type="ECO:0000256" key="9">
    <source>
        <dbReference type="RuleBase" id="RU365015"/>
    </source>
</evidence>
<comment type="catalytic activity">
    <reaction evidence="8">
        <text>Hydrolysis of terminal non-reducing beta-D-fructofuranoside residues in beta-D-fructofuranosides.</text>
        <dbReference type="EC" id="3.2.1.26"/>
    </reaction>
</comment>
<dbReference type="GO" id="GO:0005737">
    <property type="term" value="C:cytoplasm"/>
    <property type="evidence" value="ECO:0007669"/>
    <property type="project" value="UniProtKB-SubCell"/>
</dbReference>
<dbReference type="InterPro" id="IPR051214">
    <property type="entry name" value="GH32_Enzymes"/>
</dbReference>
<evidence type="ECO:0000259" key="10">
    <source>
        <dbReference type="Pfam" id="PF00251"/>
    </source>
</evidence>
<keyword evidence="5 8" id="KW-0378">Hydrolase</keyword>
<evidence type="ECO:0000313" key="12">
    <source>
        <dbReference type="EMBL" id="EMZ21995.1"/>
    </source>
</evidence>
<dbReference type="SUPFAM" id="SSF75005">
    <property type="entry name" value="Arabinanase/levansucrase/invertase"/>
    <property type="match status" value="1"/>
</dbReference>
<keyword evidence="13" id="KW-1185">Reference proteome</keyword>
<dbReference type="Proteomes" id="UP000012589">
    <property type="component" value="Unassembled WGS sequence"/>
</dbReference>
<evidence type="ECO:0000256" key="4">
    <source>
        <dbReference type="ARBA" id="ARBA00019623"/>
    </source>
</evidence>
<protein>
    <recommendedName>
        <fullName evidence="4 8">Sucrose-6-phosphate hydrolase</fullName>
        <ecNumber evidence="3 8">3.2.1.26</ecNumber>
    </recommendedName>
    <alternativeName>
        <fullName evidence="7 9">Invertase</fullName>
    </alternativeName>
</protein>
<feature type="domain" description="Glycosyl hydrolase family 32 N-terminal" evidence="10">
    <location>
        <begin position="29"/>
        <end position="340"/>
    </location>
</feature>
<dbReference type="EMBL" id="AQFT01000124">
    <property type="protein sequence ID" value="EMZ21995.1"/>
    <property type="molecule type" value="Genomic_DNA"/>
</dbReference>
<accession>N2A7G0</accession>
<evidence type="ECO:0000256" key="8">
    <source>
        <dbReference type="RuleBase" id="RU362110"/>
    </source>
</evidence>
<dbReference type="STRING" id="1235802.C823_04082"/>
<dbReference type="NCBIfam" id="TIGR01322">
    <property type="entry name" value="scrB_fam"/>
    <property type="match status" value="1"/>
</dbReference>
<sequence>MTSQTLREARKYEEASEKLIKEEEKPAFHLAARTGWMNDPNGFSYYKGEYHMFYQYYPYDSKWGPMHWGHAVSSDLLHWKHLPAALAPDEFYDRDGCFSGSAVELDDGRQLLMYTGVIRERQKNGGVSEVQTQCIAVGDGMDYEKYEKNPVLDESDLPEGCSRFDFRDPKIWRKDDGTYCCIAGNRPADGSGQILLFTSPNGFHWDYKKVLCANNNRFGLMWECPDFFKLDGKWVLLSSPQDMMPKGFEYHNGNGTLCLIGDYDEKTDSFTEECNQSVDYGIDFYAPQTVLTPDGRRVMIGWMQNWDTCSLRMSEHPLWYGQMSLPRELSVKNGRLYQEPLRELLNMRQNKTVHEKVSVTGVVRLDGIKGRRVDMELTVRPKDSAGMYRKFAVRFAQNEEFYTSLSFRPAESILKIDRKFSGSRRAIIHQRRSMVNSRNGELKLRMILDRFSVEVFVNDGEQVMTATMYTEQEADGISFFADGEAVIDVEKYDLA</sequence>
<dbReference type="InterPro" id="IPR006232">
    <property type="entry name" value="Suc6P_hydrolase"/>
</dbReference>
<dbReference type="Gene3D" id="2.115.10.20">
    <property type="entry name" value="Glycosyl hydrolase domain, family 43"/>
    <property type="match status" value="1"/>
</dbReference>
<name>N2A7G0_9FIRM</name>
<comment type="function">
    <text evidence="9">Enables the bacterium to metabolize sucrose as a sole carbon source.</text>
</comment>
<dbReference type="Pfam" id="PF00251">
    <property type="entry name" value="Glyco_hydro_32N"/>
    <property type="match status" value="1"/>
</dbReference>
<evidence type="ECO:0000256" key="3">
    <source>
        <dbReference type="ARBA" id="ARBA00012758"/>
    </source>
</evidence>
<keyword evidence="9" id="KW-0119">Carbohydrate metabolism</keyword>
<keyword evidence="9" id="KW-0963">Cytoplasm</keyword>
<comment type="similarity">
    <text evidence="2 8">Belongs to the glycosyl hydrolase 32 family.</text>
</comment>
<organism evidence="12 13">
    <name type="scientific">Eubacterium plexicaudatum ASF492</name>
    <dbReference type="NCBI Taxonomy" id="1235802"/>
    <lineage>
        <taxon>Bacteria</taxon>
        <taxon>Bacillati</taxon>
        <taxon>Bacillota</taxon>
        <taxon>Clostridia</taxon>
        <taxon>Eubacteriales</taxon>
        <taxon>Eubacteriaceae</taxon>
        <taxon>Eubacterium</taxon>
    </lineage>
</organism>
<dbReference type="InterPro" id="IPR013148">
    <property type="entry name" value="Glyco_hydro_32_N"/>
</dbReference>
<feature type="domain" description="Glycosyl hydrolase family 32 C-terminal" evidence="11">
    <location>
        <begin position="344"/>
        <end position="486"/>
    </location>
</feature>
<evidence type="ECO:0000256" key="1">
    <source>
        <dbReference type="ARBA" id="ARBA00004914"/>
    </source>
</evidence>
<dbReference type="GO" id="GO:0005985">
    <property type="term" value="P:sucrose metabolic process"/>
    <property type="evidence" value="ECO:0007669"/>
    <property type="project" value="UniProtKB-UniPathway"/>
</dbReference>
<dbReference type="eggNOG" id="COG1621">
    <property type="taxonomic scope" value="Bacteria"/>
</dbReference>
<dbReference type="PATRIC" id="fig|1235802.3.peg.4331"/>
<dbReference type="HOGENOM" id="CLU_001528_7_0_9"/>